<accession>A0A1H0SQU5</accession>
<dbReference type="OrthoDB" id="5190208at2"/>
<gene>
    <name evidence="1" type="ORF">SAMN05192558_10928</name>
</gene>
<dbReference type="EMBL" id="FNJB01000009">
    <property type="protein sequence ID" value="SDP43608.1"/>
    <property type="molecule type" value="Genomic_DNA"/>
</dbReference>
<reference evidence="2" key="1">
    <citation type="submission" date="2016-10" db="EMBL/GenBank/DDBJ databases">
        <authorList>
            <person name="Varghese N."/>
            <person name="Submissions S."/>
        </authorList>
    </citation>
    <scope>NUCLEOTIDE SEQUENCE [LARGE SCALE GENOMIC DNA]</scope>
    <source>
        <strain evidence="2">IBRC-M 10655</strain>
    </source>
</reference>
<dbReference type="STRING" id="504798.SAMN05421871_114118"/>
<organism evidence="1 2">
    <name type="scientific">Actinokineospora alba</name>
    <dbReference type="NCBI Taxonomy" id="504798"/>
    <lineage>
        <taxon>Bacteria</taxon>
        <taxon>Bacillati</taxon>
        <taxon>Actinomycetota</taxon>
        <taxon>Actinomycetes</taxon>
        <taxon>Pseudonocardiales</taxon>
        <taxon>Pseudonocardiaceae</taxon>
        <taxon>Actinokineospora</taxon>
    </lineage>
</organism>
<proteinExistence type="predicted"/>
<dbReference type="RefSeq" id="WP_133794337.1">
    <property type="nucleotide sequence ID" value="NZ_FNDV01000014.1"/>
</dbReference>
<dbReference type="Proteomes" id="UP000199651">
    <property type="component" value="Unassembled WGS sequence"/>
</dbReference>
<protein>
    <submittedName>
        <fullName evidence="1">Uncharacterized protein</fullName>
    </submittedName>
</protein>
<dbReference type="AlphaFoldDB" id="A0A1H0SQU5"/>
<evidence type="ECO:0000313" key="1">
    <source>
        <dbReference type="EMBL" id="SDP43608.1"/>
    </source>
</evidence>
<evidence type="ECO:0000313" key="2">
    <source>
        <dbReference type="Proteomes" id="UP000199651"/>
    </source>
</evidence>
<name>A0A1H0SQU5_9PSEU</name>
<sequence>MGQPQLSSARALLGVTVTGLWQLATVSADGTIPLPGTLVLESPAGFVTFSCAQEGLSCRGLVPREEIRWNTEPDLAMDSRGDEEWLSLVPLEAANLNLVLTEQRL</sequence>
<keyword evidence="2" id="KW-1185">Reference proteome</keyword>